<evidence type="ECO:0000313" key="1">
    <source>
        <dbReference type="EMBL" id="ALN79945.1"/>
    </source>
</evidence>
<organism evidence="1 2">
    <name type="scientific">Lysobacter antibioticus</name>
    <dbReference type="NCBI Taxonomy" id="84531"/>
    <lineage>
        <taxon>Bacteria</taxon>
        <taxon>Pseudomonadati</taxon>
        <taxon>Pseudomonadota</taxon>
        <taxon>Gammaproteobacteria</taxon>
        <taxon>Lysobacterales</taxon>
        <taxon>Lysobacteraceae</taxon>
        <taxon>Lysobacter</taxon>
    </lineage>
</organism>
<dbReference type="PATRIC" id="fig|84531.8.peg.1819"/>
<dbReference type="KEGG" id="lab:LA76x_1793"/>
<accession>A0A0S2F8Q8</accession>
<name>A0A0S2F8Q8_LYSAN</name>
<dbReference type="AlphaFoldDB" id="A0A0S2F8Q8"/>
<sequence length="103" mass="11926">MALDLIQAPHEREIHASRRLFAIDERFHSQLFARAQPRGAYPLLHKLRDYYADTTLLLGELPRLLEELTRIATQFTEPSQVREFARFIEQAIADGDNLYATAD</sequence>
<dbReference type="Proteomes" id="UP000060787">
    <property type="component" value="Chromosome"/>
</dbReference>
<keyword evidence="2" id="KW-1185">Reference proteome</keyword>
<gene>
    <name evidence="1" type="ORF">LA76x_1793</name>
</gene>
<dbReference type="RefSeq" id="WP_057917400.1">
    <property type="nucleotide sequence ID" value="NZ_CP011129.1"/>
</dbReference>
<protein>
    <submittedName>
        <fullName evidence="1">Uncharacterized protein</fullName>
    </submittedName>
</protein>
<dbReference type="STRING" id="84531.LA76x_1793"/>
<proteinExistence type="predicted"/>
<reference evidence="1 2" key="1">
    <citation type="journal article" date="2015" name="BMC Genomics">
        <title>Comparative genomics and metabolic profiling of the genus Lysobacter.</title>
        <authorList>
            <person name="de Bruijn I."/>
            <person name="Cheng X."/>
            <person name="de Jager V."/>
            <person name="Exposito R.G."/>
            <person name="Watrous J."/>
            <person name="Patel N."/>
            <person name="Postma J."/>
            <person name="Dorrestein P.C."/>
            <person name="Kobayashi D."/>
            <person name="Raaijmakers J.M."/>
        </authorList>
    </citation>
    <scope>NUCLEOTIDE SEQUENCE [LARGE SCALE GENOMIC DNA]</scope>
    <source>
        <strain evidence="1 2">76</strain>
    </source>
</reference>
<evidence type="ECO:0000313" key="2">
    <source>
        <dbReference type="Proteomes" id="UP000060787"/>
    </source>
</evidence>
<dbReference type="EMBL" id="CP011129">
    <property type="protein sequence ID" value="ALN79945.1"/>
    <property type="molecule type" value="Genomic_DNA"/>
</dbReference>